<proteinExistence type="predicted"/>
<dbReference type="Proteomes" id="UP000533017">
    <property type="component" value="Unassembled WGS sequence"/>
</dbReference>
<dbReference type="STRING" id="504797.SAMN05421678_12641"/>
<dbReference type="Proteomes" id="UP000199052">
    <property type="component" value="Unassembled WGS sequence"/>
</dbReference>
<evidence type="ECO:0000313" key="4">
    <source>
        <dbReference type="Proteomes" id="UP000533017"/>
    </source>
</evidence>
<name>A0A1I3BSH9_9ACTN</name>
<dbReference type="OrthoDB" id="5198170at2"/>
<evidence type="ECO:0000313" key="2">
    <source>
        <dbReference type="EMBL" id="SFH65245.1"/>
    </source>
</evidence>
<dbReference type="AlphaFoldDB" id="A0A1I3BSH9"/>
<organism evidence="2 3">
    <name type="scientific">Actinopolymorpha cephalotaxi</name>
    <dbReference type="NCBI Taxonomy" id="504797"/>
    <lineage>
        <taxon>Bacteria</taxon>
        <taxon>Bacillati</taxon>
        <taxon>Actinomycetota</taxon>
        <taxon>Actinomycetes</taxon>
        <taxon>Propionibacteriales</taxon>
        <taxon>Actinopolymorphaceae</taxon>
        <taxon>Actinopolymorpha</taxon>
    </lineage>
</organism>
<sequence length="85" mass="8822">MSEDLASVVNRRLAQLRSDFAAGERDLARLDEQRETLRVALLRISGAIQALTELSEILPDGAAAEAAPALVDVSSGTARGSGSSG</sequence>
<reference evidence="1 4" key="2">
    <citation type="submission" date="2020-07" db="EMBL/GenBank/DDBJ databases">
        <title>Sequencing the genomes of 1000 actinobacteria strains.</title>
        <authorList>
            <person name="Klenk H.-P."/>
        </authorList>
    </citation>
    <scope>NUCLEOTIDE SEQUENCE [LARGE SCALE GENOMIC DNA]</scope>
    <source>
        <strain evidence="1 4">DSM 45117</strain>
    </source>
</reference>
<evidence type="ECO:0000313" key="3">
    <source>
        <dbReference type="Proteomes" id="UP000199052"/>
    </source>
</evidence>
<dbReference type="EMBL" id="FOOI01000026">
    <property type="protein sequence ID" value="SFH65245.1"/>
    <property type="molecule type" value="Genomic_DNA"/>
</dbReference>
<protein>
    <submittedName>
        <fullName evidence="1">Phage shock protein A</fullName>
    </submittedName>
</protein>
<evidence type="ECO:0000313" key="1">
    <source>
        <dbReference type="EMBL" id="NYH83748.1"/>
    </source>
</evidence>
<reference evidence="2 3" key="1">
    <citation type="submission" date="2016-10" db="EMBL/GenBank/DDBJ databases">
        <authorList>
            <person name="de Groot N.N."/>
        </authorList>
    </citation>
    <scope>NUCLEOTIDE SEQUENCE [LARGE SCALE GENOMIC DNA]</scope>
    <source>
        <strain evidence="2 3">CPCC 202808</strain>
    </source>
</reference>
<gene>
    <name evidence="1" type="ORF">FHR37_002599</name>
    <name evidence="2" type="ORF">SAMN05421678_12641</name>
</gene>
<dbReference type="RefSeq" id="WP_092890193.1">
    <property type="nucleotide sequence ID" value="NZ_FOOI01000026.1"/>
</dbReference>
<accession>A0A1I3BSH9</accession>
<dbReference type="EMBL" id="JACBZA010000001">
    <property type="protein sequence ID" value="NYH83748.1"/>
    <property type="molecule type" value="Genomic_DNA"/>
</dbReference>
<keyword evidence="4" id="KW-1185">Reference proteome</keyword>